<evidence type="ECO:0000256" key="2">
    <source>
        <dbReference type="SAM" id="Phobius"/>
    </source>
</evidence>
<keyword evidence="1" id="KW-1015">Disulfide bond</keyword>
<dbReference type="OrthoDB" id="9989713at2759"/>
<protein>
    <recommendedName>
        <fullName evidence="4">EGF-like domain-containing protein</fullName>
    </recommendedName>
</protein>
<feature type="signal peptide" evidence="3">
    <location>
        <begin position="1"/>
        <end position="16"/>
    </location>
</feature>
<evidence type="ECO:0000313" key="6">
    <source>
        <dbReference type="EMBL" id="CAF3825772.1"/>
    </source>
</evidence>
<sequence length="219" mass="25129">MIKLILISSFFVFINGDFETESLCVDHNATSKSIINYCISQNGSLKFRCCFLSNSSNILAIDLTEMKLNKVPDLKEFTDLTNLTMVDLRLNPQLESSTQDDFFGMLSLDYLYLPEQYPCPGEKHVWQSINQTIDPKGILCMYQKDVCINSTNFCVEPNSYCATNGPNHFLCLCKTGYYGYKCLKHGQFPMGKFFGISITTTIILSIFFFWTQRRHVKKD</sequence>
<dbReference type="Proteomes" id="UP000681720">
    <property type="component" value="Unassembled WGS sequence"/>
</dbReference>
<organism evidence="5 7">
    <name type="scientific">Rotaria magnacalcarata</name>
    <dbReference type="NCBI Taxonomy" id="392030"/>
    <lineage>
        <taxon>Eukaryota</taxon>
        <taxon>Metazoa</taxon>
        <taxon>Spiralia</taxon>
        <taxon>Gnathifera</taxon>
        <taxon>Rotifera</taxon>
        <taxon>Eurotatoria</taxon>
        <taxon>Bdelloidea</taxon>
        <taxon>Philodinida</taxon>
        <taxon>Philodinidae</taxon>
        <taxon>Rotaria</taxon>
    </lineage>
</organism>
<dbReference type="SUPFAM" id="SSF52058">
    <property type="entry name" value="L domain-like"/>
    <property type="match status" value="1"/>
</dbReference>
<accession>A0A816EAI0</accession>
<dbReference type="PANTHER" id="PTHR15926:SF1">
    <property type="entry name" value="ALL-TRANS RETINOIC ACID-INDUCED DIFFERENTIATION FACTOR"/>
    <property type="match status" value="1"/>
</dbReference>
<keyword evidence="2" id="KW-0472">Membrane</keyword>
<dbReference type="InterPro" id="IPR042350">
    <property type="entry name" value="ATRAID"/>
</dbReference>
<dbReference type="PROSITE" id="PS01186">
    <property type="entry name" value="EGF_2"/>
    <property type="match status" value="1"/>
</dbReference>
<keyword evidence="2" id="KW-1133">Transmembrane helix</keyword>
<dbReference type="PROSITE" id="PS00022">
    <property type="entry name" value="EGF_1"/>
    <property type="match status" value="1"/>
</dbReference>
<feature type="domain" description="EGF-like" evidence="4">
    <location>
        <begin position="143"/>
        <end position="183"/>
    </location>
</feature>
<dbReference type="EMBL" id="CAJNOW010015685">
    <property type="protein sequence ID" value="CAF1644218.1"/>
    <property type="molecule type" value="Genomic_DNA"/>
</dbReference>
<feature type="chain" id="PRO_5035688627" description="EGF-like domain-containing protein" evidence="3">
    <location>
        <begin position="17"/>
        <end position="219"/>
    </location>
</feature>
<evidence type="ECO:0000313" key="5">
    <source>
        <dbReference type="EMBL" id="CAF1644218.1"/>
    </source>
</evidence>
<dbReference type="AlphaFoldDB" id="A0A816EAI0"/>
<reference evidence="5" key="1">
    <citation type="submission" date="2021-02" db="EMBL/GenBank/DDBJ databases">
        <authorList>
            <person name="Nowell W R."/>
        </authorList>
    </citation>
    <scope>NUCLEOTIDE SEQUENCE</scope>
</reference>
<evidence type="ECO:0000256" key="3">
    <source>
        <dbReference type="SAM" id="SignalP"/>
    </source>
</evidence>
<evidence type="ECO:0000259" key="4">
    <source>
        <dbReference type="PROSITE" id="PS50026"/>
    </source>
</evidence>
<dbReference type="PROSITE" id="PS50026">
    <property type="entry name" value="EGF_3"/>
    <property type="match status" value="1"/>
</dbReference>
<comment type="caution">
    <text evidence="1">Lacks conserved residue(s) required for the propagation of feature annotation.</text>
</comment>
<proteinExistence type="predicted"/>
<dbReference type="InterPro" id="IPR000742">
    <property type="entry name" value="EGF"/>
</dbReference>
<dbReference type="EMBL" id="CAJOBJ010000484">
    <property type="protein sequence ID" value="CAF3825772.1"/>
    <property type="molecule type" value="Genomic_DNA"/>
</dbReference>
<feature type="disulfide bond" evidence="1">
    <location>
        <begin position="154"/>
        <end position="171"/>
    </location>
</feature>
<dbReference type="Proteomes" id="UP000663834">
    <property type="component" value="Unassembled WGS sequence"/>
</dbReference>
<keyword evidence="3" id="KW-0732">Signal</keyword>
<evidence type="ECO:0000256" key="1">
    <source>
        <dbReference type="PROSITE-ProRule" id="PRU00076"/>
    </source>
</evidence>
<evidence type="ECO:0000313" key="7">
    <source>
        <dbReference type="Proteomes" id="UP000663834"/>
    </source>
</evidence>
<comment type="caution">
    <text evidence="5">The sequence shown here is derived from an EMBL/GenBank/DDBJ whole genome shotgun (WGS) entry which is preliminary data.</text>
</comment>
<gene>
    <name evidence="6" type="ORF">GIL414_LOCUS2495</name>
    <name evidence="5" type="ORF">KQP761_LOCUS28658</name>
</gene>
<dbReference type="PANTHER" id="PTHR15926">
    <property type="entry name" value="ALL-TRANS RETINOIC ACID-INDUCED DIFFERENTIATION FACTOR"/>
    <property type="match status" value="1"/>
</dbReference>
<feature type="disulfide bond" evidence="1">
    <location>
        <begin position="173"/>
        <end position="182"/>
    </location>
</feature>
<keyword evidence="1" id="KW-0245">EGF-like domain</keyword>
<keyword evidence="2" id="KW-0812">Transmembrane</keyword>
<name>A0A816EAI0_9BILA</name>
<feature type="transmembrane region" description="Helical" evidence="2">
    <location>
        <begin position="193"/>
        <end position="211"/>
    </location>
</feature>